<sequence>MRAEEVKELLERTGALRKGHFILSSGLHSDTYVQCALVLQYPEYATRLGAALAELFGDLEIETVIAPALGGIIVAHEVARRLGVRSLFTERVAGKMELRRGFVLRPGEKVLVVEDVVTTGGSMKEVAAVVEDWGARVVGFGALVDRSQKPLDLQPFRALLRLEAEAWEPSSCSLCREGIPATKPGSRGL</sequence>
<comment type="caution">
    <text evidence="7">Lacks conserved residue(s) required for the propagation of feature annotation.</text>
</comment>
<evidence type="ECO:0000256" key="7">
    <source>
        <dbReference type="HAMAP-Rule" id="MF_01208"/>
    </source>
</evidence>
<dbReference type="SUPFAM" id="SSF53271">
    <property type="entry name" value="PRTase-like"/>
    <property type="match status" value="1"/>
</dbReference>
<comment type="function">
    <text evidence="7">Catalyzes the transfer of a ribosyl phosphate group from 5-phosphoribose 1-diphosphate to orotate, leading to the formation of orotidine monophosphate (OMP).</text>
</comment>
<name>A0A3D8P1I1_9THEO</name>
<dbReference type="GO" id="GO:0000287">
    <property type="term" value="F:magnesium ion binding"/>
    <property type="evidence" value="ECO:0007669"/>
    <property type="project" value="UniProtKB-UniRule"/>
</dbReference>
<dbReference type="PANTHER" id="PTHR19278:SF9">
    <property type="entry name" value="URIDINE 5'-MONOPHOSPHATE SYNTHASE"/>
    <property type="match status" value="1"/>
</dbReference>
<dbReference type="InterPro" id="IPR029057">
    <property type="entry name" value="PRTase-like"/>
</dbReference>
<dbReference type="AlphaFoldDB" id="A0A3D8P1I1"/>
<dbReference type="OrthoDB" id="9783570at2"/>
<evidence type="ECO:0000256" key="5">
    <source>
        <dbReference type="ARBA" id="ARBA00022842"/>
    </source>
</evidence>
<keyword evidence="4 7" id="KW-0808">Transferase</keyword>
<dbReference type="InterPro" id="IPR006273">
    <property type="entry name" value="Orotate_PRibTrfase_bac"/>
</dbReference>
<comment type="subunit">
    <text evidence="7">Homodimer.</text>
</comment>
<dbReference type="GO" id="GO:0004588">
    <property type="term" value="F:orotate phosphoribosyltransferase activity"/>
    <property type="evidence" value="ECO:0007669"/>
    <property type="project" value="UniProtKB-UniRule"/>
</dbReference>
<dbReference type="PANTHER" id="PTHR19278">
    <property type="entry name" value="OROTATE PHOSPHORIBOSYLTRANSFERASE"/>
    <property type="match status" value="1"/>
</dbReference>
<feature type="binding site" description="in other chain" evidence="7">
    <location>
        <begin position="114"/>
        <end position="122"/>
    </location>
    <ligand>
        <name>5-phospho-alpha-D-ribose 1-diphosphate</name>
        <dbReference type="ChEBI" id="CHEBI:58017"/>
        <note>ligand shared between dimeric partners</note>
    </ligand>
</feature>
<feature type="binding site" evidence="7">
    <location>
        <position position="118"/>
    </location>
    <ligand>
        <name>orotate</name>
        <dbReference type="ChEBI" id="CHEBI:30839"/>
    </ligand>
</feature>
<dbReference type="EMBL" id="QSLN01000018">
    <property type="protein sequence ID" value="RDV81681.1"/>
    <property type="molecule type" value="Genomic_DNA"/>
</dbReference>
<evidence type="ECO:0000256" key="2">
    <source>
        <dbReference type="ARBA" id="ARBA00011971"/>
    </source>
</evidence>
<dbReference type="Proteomes" id="UP000256329">
    <property type="component" value="Unassembled WGS sequence"/>
</dbReference>
<reference evidence="9 10" key="1">
    <citation type="submission" date="2018-08" db="EMBL/GenBank/DDBJ databases">
        <title>Form III RuBisCO-mediated autotrophy in Thermodesulfobium bacteria.</title>
        <authorList>
            <person name="Toshchakov S.V."/>
            <person name="Kublanov I.V."/>
            <person name="Frolov E."/>
            <person name="Bonch-Osmolovskaya E.A."/>
            <person name="Tourova T.P."/>
            <person name="Chernych N.A."/>
            <person name="Lebedinsky A.V."/>
        </authorList>
    </citation>
    <scope>NUCLEOTIDE SEQUENCE [LARGE SCALE GENOMIC DNA]</scope>
    <source>
        <strain evidence="9 10">SR</strain>
    </source>
</reference>
<evidence type="ECO:0000256" key="6">
    <source>
        <dbReference type="ARBA" id="ARBA00022975"/>
    </source>
</evidence>
<dbReference type="CDD" id="cd06223">
    <property type="entry name" value="PRTases_typeI"/>
    <property type="match status" value="1"/>
</dbReference>
<proteinExistence type="inferred from homology"/>
<feature type="domain" description="Phosphoribosyltransferase" evidence="8">
    <location>
        <begin position="43"/>
        <end position="151"/>
    </location>
</feature>
<evidence type="ECO:0000259" key="8">
    <source>
        <dbReference type="Pfam" id="PF00156"/>
    </source>
</evidence>
<protein>
    <recommendedName>
        <fullName evidence="2 7">Orotate phosphoribosyltransferase</fullName>
        <shortName evidence="7">OPRT</shortName>
        <shortName evidence="7">OPRTase</shortName>
        <ecNumber evidence="2 7">2.4.2.10</ecNumber>
    </recommendedName>
</protein>
<dbReference type="GO" id="GO:0044205">
    <property type="term" value="P:'de novo' UMP biosynthetic process"/>
    <property type="evidence" value="ECO:0007669"/>
    <property type="project" value="UniProtKB-UniRule"/>
</dbReference>
<keyword evidence="5 7" id="KW-0460">Magnesium</keyword>
<comment type="pathway">
    <text evidence="1 7">Pyrimidine metabolism; UMP biosynthesis via de novo pathway; UMP from orotate: step 1/2.</text>
</comment>
<dbReference type="EC" id="2.4.2.10" evidence="2 7"/>
<evidence type="ECO:0000256" key="3">
    <source>
        <dbReference type="ARBA" id="ARBA00022676"/>
    </source>
</evidence>
<dbReference type="InterPro" id="IPR000836">
    <property type="entry name" value="PRTase_dom"/>
</dbReference>
<dbReference type="Pfam" id="PF00156">
    <property type="entry name" value="Pribosyltran"/>
    <property type="match status" value="1"/>
</dbReference>
<dbReference type="HAMAP" id="MF_01208">
    <property type="entry name" value="PyrE"/>
    <property type="match status" value="1"/>
</dbReference>
<gene>
    <name evidence="7" type="primary">pyrE</name>
    <name evidence="9" type="ORF">DXX99_09190</name>
</gene>
<dbReference type="InterPro" id="IPR023031">
    <property type="entry name" value="OPRT"/>
</dbReference>
<accession>A0A3D8P1I1</accession>
<comment type="catalytic activity">
    <reaction evidence="7">
        <text>orotidine 5'-phosphate + diphosphate = orotate + 5-phospho-alpha-D-ribose 1-diphosphate</text>
        <dbReference type="Rhea" id="RHEA:10380"/>
        <dbReference type="ChEBI" id="CHEBI:30839"/>
        <dbReference type="ChEBI" id="CHEBI:33019"/>
        <dbReference type="ChEBI" id="CHEBI:57538"/>
        <dbReference type="ChEBI" id="CHEBI:58017"/>
        <dbReference type="EC" id="2.4.2.10"/>
    </reaction>
</comment>
<keyword evidence="10" id="KW-1185">Reference proteome</keyword>
<evidence type="ECO:0000313" key="10">
    <source>
        <dbReference type="Proteomes" id="UP000256329"/>
    </source>
</evidence>
<comment type="cofactor">
    <cofactor evidence="7">
        <name>Mg(2+)</name>
        <dbReference type="ChEBI" id="CHEBI:18420"/>
    </cofactor>
</comment>
<comment type="similarity">
    <text evidence="7">Belongs to the purine/pyrimidine phosphoribosyltransferase family. PyrE subfamily.</text>
</comment>
<dbReference type="NCBIfam" id="TIGR01367">
    <property type="entry name" value="pyrE_Therm"/>
    <property type="match status" value="1"/>
</dbReference>
<dbReference type="Gene3D" id="3.40.50.2020">
    <property type="match status" value="1"/>
</dbReference>
<organism evidence="9 10">
    <name type="scientific">Ammonifex thiophilus</name>
    <dbReference type="NCBI Taxonomy" id="444093"/>
    <lineage>
        <taxon>Bacteria</taxon>
        <taxon>Bacillati</taxon>
        <taxon>Bacillota</taxon>
        <taxon>Clostridia</taxon>
        <taxon>Thermoanaerobacterales</taxon>
        <taxon>Thermoanaerobacteraceae</taxon>
        <taxon>Ammonifex</taxon>
    </lineage>
</organism>
<dbReference type="RefSeq" id="WP_115793190.1">
    <property type="nucleotide sequence ID" value="NZ_QSLN01000018.1"/>
</dbReference>
<evidence type="ECO:0000256" key="1">
    <source>
        <dbReference type="ARBA" id="ARBA00004889"/>
    </source>
</evidence>
<dbReference type="GO" id="GO:0019856">
    <property type="term" value="P:pyrimidine nucleobase biosynthetic process"/>
    <property type="evidence" value="ECO:0007669"/>
    <property type="project" value="InterPro"/>
</dbReference>
<evidence type="ECO:0000256" key="4">
    <source>
        <dbReference type="ARBA" id="ARBA00022679"/>
    </source>
</evidence>
<feature type="binding site" evidence="7">
    <location>
        <position position="146"/>
    </location>
    <ligand>
        <name>orotate</name>
        <dbReference type="ChEBI" id="CHEBI:30839"/>
    </ligand>
</feature>
<keyword evidence="6 7" id="KW-0665">Pyrimidine biosynthesis</keyword>
<dbReference type="UniPathway" id="UPA00070">
    <property type="reaction ID" value="UER00119"/>
</dbReference>
<keyword evidence="3 7" id="KW-0328">Glycosyltransferase</keyword>
<comment type="caution">
    <text evidence="9">The sequence shown here is derived from an EMBL/GenBank/DDBJ whole genome shotgun (WGS) entry which is preliminary data.</text>
</comment>
<evidence type="ECO:0000313" key="9">
    <source>
        <dbReference type="EMBL" id="RDV81681.1"/>
    </source>
</evidence>